<keyword evidence="1" id="KW-1133">Transmembrane helix</keyword>
<dbReference type="GeneID" id="54546874"/>
<keyword evidence="3" id="KW-1185">Reference proteome</keyword>
<proteinExistence type="predicted"/>
<keyword evidence="1" id="KW-0812">Transmembrane</keyword>
<keyword evidence="1" id="KW-0472">Membrane</keyword>
<dbReference type="AlphaFoldDB" id="A0A6A6JYD3"/>
<organism evidence="2 3">
    <name type="scientific">Westerdykella ornata</name>
    <dbReference type="NCBI Taxonomy" id="318751"/>
    <lineage>
        <taxon>Eukaryota</taxon>
        <taxon>Fungi</taxon>
        <taxon>Dikarya</taxon>
        <taxon>Ascomycota</taxon>
        <taxon>Pezizomycotina</taxon>
        <taxon>Dothideomycetes</taxon>
        <taxon>Pleosporomycetidae</taxon>
        <taxon>Pleosporales</taxon>
        <taxon>Sporormiaceae</taxon>
        <taxon>Westerdykella</taxon>
    </lineage>
</organism>
<dbReference type="EMBL" id="ML986484">
    <property type="protein sequence ID" value="KAF2281103.1"/>
    <property type="molecule type" value="Genomic_DNA"/>
</dbReference>
<evidence type="ECO:0000313" key="3">
    <source>
        <dbReference type="Proteomes" id="UP000800097"/>
    </source>
</evidence>
<gene>
    <name evidence="2" type="ORF">EI97DRAFT_20267</name>
</gene>
<accession>A0A6A6JYD3</accession>
<feature type="transmembrane region" description="Helical" evidence="1">
    <location>
        <begin position="102"/>
        <end position="123"/>
    </location>
</feature>
<evidence type="ECO:0000256" key="1">
    <source>
        <dbReference type="SAM" id="Phobius"/>
    </source>
</evidence>
<dbReference type="RefSeq" id="XP_033658640.1">
    <property type="nucleotide sequence ID" value="XM_033793699.1"/>
</dbReference>
<evidence type="ECO:0000313" key="2">
    <source>
        <dbReference type="EMBL" id="KAF2281103.1"/>
    </source>
</evidence>
<sequence>MPHIAEEKRRHTVAAEDIGRAAVVPDDRATVICQYLPYHVQSKQCLEDISRSISTSTKNHSTGYLETNMLAVLRLLAVTGLEALRRLLLAVLLLSITRLPLGRIALLTVRLLLLVWGLILQWIRRLRLLARWRRWGSVVCRLLRRIRGGSVSALTRCLGIGWL</sequence>
<protein>
    <submittedName>
        <fullName evidence="2">Uncharacterized protein</fullName>
    </submittedName>
</protein>
<reference evidence="2" key="1">
    <citation type="journal article" date="2020" name="Stud. Mycol.">
        <title>101 Dothideomycetes genomes: a test case for predicting lifestyles and emergence of pathogens.</title>
        <authorList>
            <person name="Haridas S."/>
            <person name="Albert R."/>
            <person name="Binder M."/>
            <person name="Bloem J."/>
            <person name="Labutti K."/>
            <person name="Salamov A."/>
            <person name="Andreopoulos B."/>
            <person name="Baker S."/>
            <person name="Barry K."/>
            <person name="Bills G."/>
            <person name="Bluhm B."/>
            <person name="Cannon C."/>
            <person name="Castanera R."/>
            <person name="Culley D."/>
            <person name="Daum C."/>
            <person name="Ezra D."/>
            <person name="Gonzalez J."/>
            <person name="Henrissat B."/>
            <person name="Kuo A."/>
            <person name="Liang C."/>
            <person name="Lipzen A."/>
            <person name="Lutzoni F."/>
            <person name="Magnuson J."/>
            <person name="Mondo S."/>
            <person name="Nolan M."/>
            <person name="Ohm R."/>
            <person name="Pangilinan J."/>
            <person name="Park H.-J."/>
            <person name="Ramirez L."/>
            <person name="Alfaro M."/>
            <person name="Sun H."/>
            <person name="Tritt A."/>
            <person name="Yoshinaga Y."/>
            <person name="Zwiers L.-H."/>
            <person name="Turgeon B."/>
            <person name="Goodwin S."/>
            <person name="Spatafora J."/>
            <person name="Crous P."/>
            <person name="Grigoriev I."/>
        </authorList>
    </citation>
    <scope>NUCLEOTIDE SEQUENCE</scope>
    <source>
        <strain evidence="2">CBS 379.55</strain>
    </source>
</reference>
<dbReference type="Proteomes" id="UP000800097">
    <property type="component" value="Unassembled WGS sequence"/>
</dbReference>
<name>A0A6A6JYD3_WESOR</name>